<reference evidence="2 3" key="1">
    <citation type="submission" date="2020-02" db="EMBL/GenBank/DDBJ databases">
        <title>Genome sequence of strain CCNWXJ40-4.</title>
        <authorList>
            <person name="Gao J."/>
            <person name="Sun J."/>
        </authorList>
    </citation>
    <scope>NUCLEOTIDE SEQUENCE [LARGE SCALE GENOMIC DNA]</scope>
    <source>
        <strain evidence="2 3">CCNWXJ 40-4</strain>
    </source>
</reference>
<dbReference type="EMBL" id="JAAKZF010000095">
    <property type="protein sequence ID" value="NGO55367.1"/>
    <property type="molecule type" value="Genomic_DNA"/>
</dbReference>
<evidence type="ECO:0000313" key="3">
    <source>
        <dbReference type="Proteomes" id="UP001642900"/>
    </source>
</evidence>
<gene>
    <name evidence="2" type="ORF">G6N73_30710</name>
</gene>
<dbReference type="RefSeq" id="WP_165033722.1">
    <property type="nucleotide sequence ID" value="NZ_JAAKZF010000095.1"/>
</dbReference>
<name>A0A6G4WMS4_9HYPH</name>
<dbReference type="AlphaFoldDB" id="A0A6G4WMS4"/>
<sequence length="212" mass="23176">MQLKEIDNALRGKLQAQSAAEKPARRSLMPRLFRRRAAVAPGLTPQSRDRRGDLVIAGLGIALGLGCALFPWYIFFNQEKFGIRALKFEGQGERETGQIYLGSQPDRVGAPMTVEDIPPMKLDLFATGTLPENDGASEGVPSLSEQPFPPEIVAFRLVHVANGRAMIADDTGLWVVQRGSRLPDNSRVAGIEQRDGKWVLVTSAAKVIELSK</sequence>
<evidence type="ECO:0000313" key="2">
    <source>
        <dbReference type="EMBL" id="NGO55367.1"/>
    </source>
</evidence>
<organism evidence="2 3">
    <name type="scientific">Allomesorhizobium camelthorni</name>
    <dbReference type="NCBI Taxonomy" id="475069"/>
    <lineage>
        <taxon>Bacteria</taxon>
        <taxon>Pseudomonadati</taxon>
        <taxon>Pseudomonadota</taxon>
        <taxon>Alphaproteobacteria</taxon>
        <taxon>Hyphomicrobiales</taxon>
        <taxon>Phyllobacteriaceae</taxon>
        <taxon>Allomesorhizobium</taxon>
    </lineage>
</organism>
<feature type="transmembrane region" description="Helical" evidence="1">
    <location>
        <begin position="54"/>
        <end position="75"/>
    </location>
</feature>
<proteinExistence type="predicted"/>
<evidence type="ECO:0000256" key="1">
    <source>
        <dbReference type="SAM" id="Phobius"/>
    </source>
</evidence>
<accession>A0A6G4WMS4</accession>
<keyword evidence="1" id="KW-0472">Membrane</keyword>
<evidence type="ECO:0008006" key="4">
    <source>
        <dbReference type="Google" id="ProtNLM"/>
    </source>
</evidence>
<protein>
    <recommendedName>
        <fullName evidence="4">Flagellar protein</fullName>
    </recommendedName>
</protein>
<keyword evidence="1" id="KW-1133">Transmembrane helix</keyword>
<keyword evidence="1" id="KW-0812">Transmembrane</keyword>
<comment type="caution">
    <text evidence="2">The sequence shown here is derived from an EMBL/GenBank/DDBJ whole genome shotgun (WGS) entry which is preliminary data.</text>
</comment>
<dbReference type="Proteomes" id="UP001642900">
    <property type="component" value="Unassembled WGS sequence"/>
</dbReference>
<keyword evidence="3" id="KW-1185">Reference proteome</keyword>